<dbReference type="GO" id="GO:0004386">
    <property type="term" value="F:helicase activity"/>
    <property type="evidence" value="ECO:0007669"/>
    <property type="project" value="UniProtKB-KW"/>
</dbReference>
<dbReference type="AlphaFoldDB" id="A0A162B517"/>
<dbReference type="GO" id="GO:0016787">
    <property type="term" value="F:hydrolase activity"/>
    <property type="evidence" value="ECO:0007669"/>
    <property type="project" value="UniProtKB-KW"/>
</dbReference>
<comment type="subcellular location">
    <subcellularLocation>
        <location evidence="1">Nucleus</location>
    </subcellularLocation>
</comment>
<feature type="compositionally biased region" description="Basic and acidic residues" evidence="7">
    <location>
        <begin position="157"/>
        <end position="170"/>
    </location>
</feature>
<dbReference type="Pfam" id="PF00271">
    <property type="entry name" value="Helicase_C"/>
    <property type="match status" value="1"/>
</dbReference>
<organism evidence="10">
    <name type="scientific">Daucus carota subsp. sativus</name>
    <name type="common">Carrot</name>
    <dbReference type="NCBI Taxonomy" id="79200"/>
    <lineage>
        <taxon>Eukaryota</taxon>
        <taxon>Viridiplantae</taxon>
        <taxon>Streptophyta</taxon>
        <taxon>Embryophyta</taxon>
        <taxon>Tracheophyta</taxon>
        <taxon>Spermatophyta</taxon>
        <taxon>Magnoliopsida</taxon>
        <taxon>eudicotyledons</taxon>
        <taxon>Gunneridae</taxon>
        <taxon>Pentapetalae</taxon>
        <taxon>asterids</taxon>
        <taxon>campanulids</taxon>
        <taxon>Apiales</taxon>
        <taxon>Apiaceae</taxon>
        <taxon>Apioideae</taxon>
        <taxon>Scandiceae</taxon>
        <taxon>Daucinae</taxon>
        <taxon>Daucus</taxon>
        <taxon>Daucus sect. Daucus</taxon>
    </lineage>
</organism>
<feature type="region of interest" description="Disordered" evidence="7">
    <location>
        <begin position="122"/>
        <end position="239"/>
    </location>
</feature>
<dbReference type="EMBL" id="LNRQ01000001">
    <property type="protein sequence ID" value="KZN10093.1"/>
    <property type="molecule type" value="Genomic_DNA"/>
</dbReference>
<dbReference type="OrthoDB" id="2020972at2759"/>
<dbReference type="STRING" id="79200.A0A162B517"/>
<comment type="caution">
    <text evidence="10">The sequence shown here is derived from an EMBL/GenBank/DDBJ whole genome shotgun (WGS) entry which is preliminary data.</text>
</comment>
<evidence type="ECO:0000256" key="3">
    <source>
        <dbReference type="ARBA" id="ARBA00022801"/>
    </source>
</evidence>
<dbReference type="GO" id="GO:0005634">
    <property type="term" value="C:nucleus"/>
    <property type="evidence" value="ECO:0007669"/>
    <property type="project" value="UniProtKB-SubCell"/>
</dbReference>
<dbReference type="PROSITE" id="PS51194">
    <property type="entry name" value="HELICASE_CTER"/>
    <property type="match status" value="1"/>
</dbReference>
<feature type="compositionally biased region" description="Basic and acidic residues" evidence="7">
    <location>
        <begin position="183"/>
        <end position="197"/>
    </location>
</feature>
<dbReference type="SMART" id="SM00487">
    <property type="entry name" value="DEXDc"/>
    <property type="match status" value="1"/>
</dbReference>
<keyword evidence="3" id="KW-0378">Hydrolase</keyword>
<dbReference type="InterPro" id="IPR038718">
    <property type="entry name" value="SNF2-like_sf"/>
</dbReference>
<feature type="domain" description="Helicase C-terminal" evidence="9">
    <location>
        <begin position="935"/>
        <end position="1087"/>
    </location>
</feature>
<evidence type="ECO:0000256" key="1">
    <source>
        <dbReference type="ARBA" id="ARBA00004123"/>
    </source>
</evidence>
<protein>
    <submittedName>
        <fullName evidence="10">Uncharacterized protein</fullName>
    </submittedName>
</protein>
<dbReference type="Gramene" id="KZN10093">
    <property type="protein sequence ID" value="KZN10093"/>
    <property type="gene ID" value="DCAR_002749"/>
</dbReference>
<proteinExistence type="predicted"/>
<evidence type="ECO:0000259" key="9">
    <source>
        <dbReference type="PROSITE" id="PS51194"/>
    </source>
</evidence>
<dbReference type="GO" id="GO:0080188">
    <property type="term" value="P:gene silencing by siRNA-directed DNA methylation"/>
    <property type="evidence" value="ECO:0007669"/>
    <property type="project" value="InterPro"/>
</dbReference>
<evidence type="ECO:0000259" key="8">
    <source>
        <dbReference type="PROSITE" id="PS51192"/>
    </source>
</evidence>
<keyword evidence="6" id="KW-0539">Nucleus</keyword>
<dbReference type="PANTHER" id="PTHR45821:SF5">
    <property type="entry name" value="SNF2 DOMAIN-CONTAINING PROTEIN CLASSY 4"/>
    <property type="match status" value="1"/>
</dbReference>
<dbReference type="PROSITE" id="PS51192">
    <property type="entry name" value="HELICASE_ATP_BIND_1"/>
    <property type="match status" value="1"/>
</dbReference>
<dbReference type="InterPro" id="IPR044567">
    <property type="entry name" value="CLSY/DRD1"/>
</dbReference>
<dbReference type="InterPro" id="IPR049730">
    <property type="entry name" value="SNF2/RAD54-like_C"/>
</dbReference>
<dbReference type="Gene3D" id="3.40.50.300">
    <property type="entry name" value="P-loop containing nucleotide triphosphate hydrolases"/>
    <property type="match status" value="1"/>
</dbReference>
<evidence type="ECO:0000256" key="6">
    <source>
        <dbReference type="ARBA" id="ARBA00023242"/>
    </source>
</evidence>
<sequence>MDSGELPVAKRTRLGFDKILHETLRKERARKGRTSGAGAAGPEIKVEHVDLVSDEDDEGPSVVKKGESSKSRRFEGGFKKGEKREKACYSSEDDVVEMSCVDVDKFVDKFLSDEESDSDIRVISVVDIGEENADERMVDGGDDGTDNDQDDEVDVALDAKGDDLSHKTTSSEDDSFYDDESDESYREDRKESRSDHDESLDDSSSCDDEEEVRCKGKGRIVESGQRRSKKVKRRRGDFEHRGKRKVDFEFTESNSNNDEVRCRVWEKKDVECNGKVRMSESGKGGSRNDKRKKEDYECRGKRKGVSFELEESNSNDDVRHRICESLVEKCYRDKVNSSQDGQCDPKPEVVEIYSSSENDNESQENYVKRDGRERQKNLKMAAKRKASKKLDFLEILADSLDGDGEVVEEAEKEKSQHKFWFRDEDEKPVEKSDFDKHVDELFKELNMCLTFEEIGSTPPETDCSSDHMKVDNDDHCKTETDQATLCSQGIHHLVLDEQIGIICKCCSHVRQEIKHILPTFSKPSPQTRRRGYFEQSGCPIYSDDFEYTDARRHNSEIYNITGTVWDLVPGTRSSMYEHQREGFEFIWKNLAGGIYIEKLEKPLSSSGSGCIISHAPGTGKTRLTIIFLQSFMKLYPDSRPVIIAPKSMLLTWEEEFKKWNINMPFHNLNNPEFSGQENPAAVSFSSKGRDSRNNVMFTRVVKLLSWIRDKSILGITYKLFDKLVSEASQTVGCTPIKRKMGKALLKHPSLLVLDEGHTPRNDQSSIYKSLLAVKTQRRIILSGTPFQNNFDELYNTLRLVNPKFDGEMKKSLRNLSKEVQNKWSAHKLGELKVMISPFVHVHKGKILQKSCPGLKDALIHLQPTDLQQELIGVLSTDDMKARNLEFSNVATLVSVHPSLLPERYFEEHQLSTYKDKLKKLETDPFSGAKTKFVVEICRLSEALDEKVLIYSEILDPLVFIKKQLQTYFGWTEGKEVLYMCGELQPKQRQTIISSVNDPRSKVRVLLASTKACSEGINLVGASRVVLLDVVWNPSVERQAISRAYRIGQKKIVYTYHLIAQEMDNRKYNAQTAKDRLSEIVFSSDDKDSCKENVPKIVSEDEILQKMIQHNDKLGGLIKQIVYQPKDSNLIDTYDLVAE</sequence>
<dbReference type="Pfam" id="PF00176">
    <property type="entry name" value="SNF2-rel_dom"/>
    <property type="match status" value="1"/>
</dbReference>
<dbReference type="CDD" id="cd18793">
    <property type="entry name" value="SF2_C_SNF"/>
    <property type="match status" value="1"/>
</dbReference>
<feature type="compositionally biased region" description="Basic and acidic residues" evidence="7">
    <location>
        <begin position="64"/>
        <end position="86"/>
    </location>
</feature>
<accession>A0A162B517</accession>
<feature type="compositionally biased region" description="Basic and acidic residues" evidence="7">
    <location>
        <begin position="275"/>
        <end position="299"/>
    </location>
</feature>
<feature type="compositionally biased region" description="Acidic residues" evidence="7">
    <location>
        <begin position="140"/>
        <end position="155"/>
    </location>
</feature>
<evidence type="ECO:0000256" key="4">
    <source>
        <dbReference type="ARBA" id="ARBA00022806"/>
    </source>
</evidence>
<reference evidence="10" key="1">
    <citation type="journal article" date="2016" name="Nat. Genet.">
        <title>A high-quality carrot genome assembly provides new insights into carotenoid accumulation and asterid genome evolution.</title>
        <authorList>
            <person name="Iorizzo M."/>
            <person name="Ellison S."/>
            <person name="Senalik D."/>
            <person name="Zeng P."/>
            <person name="Satapoomin P."/>
            <person name="Huang J."/>
            <person name="Bowman M."/>
            <person name="Iovene M."/>
            <person name="Sanseverino W."/>
            <person name="Cavagnaro P."/>
            <person name="Yildiz M."/>
            <person name="Macko-Podgorni A."/>
            <person name="Moranska E."/>
            <person name="Grzebelus E."/>
            <person name="Grzebelus D."/>
            <person name="Ashrafi H."/>
            <person name="Zheng Z."/>
            <person name="Cheng S."/>
            <person name="Spooner D."/>
            <person name="Van Deynze A."/>
            <person name="Simon P."/>
        </authorList>
    </citation>
    <scope>NUCLEOTIDE SEQUENCE [LARGE SCALE GENOMIC DNA]</scope>
    <source>
        <tissue evidence="10">Leaf</tissue>
    </source>
</reference>
<keyword evidence="4" id="KW-0347">Helicase</keyword>
<dbReference type="Gene3D" id="3.40.50.10810">
    <property type="entry name" value="Tandem AAA-ATPase domain"/>
    <property type="match status" value="1"/>
</dbReference>
<evidence type="ECO:0000256" key="5">
    <source>
        <dbReference type="ARBA" id="ARBA00022840"/>
    </source>
</evidence>
<dbReference type="OMA" id="NTICIVR"/>
<feature type="domain" description="Helicase ATP-binding" evidence="8">
    <location>
        <begin position="601"/>
        <end position="803"/>
    </location>
</feature>
<dbReference type="InterPro" id="IPR001650">
    <property type="entry name" value="Helicase_C-like"/>
</dbReference>
<evidence type="ECO:0000256" key="7">
    <source>
        <dbReference type="SAM" id="MobiDB-lite"/>
    </source>
</evidence>
<keyword evidence="2" id="KW-0547">Nucleotide-binding</keyword>
<evidence type="ECO:0000313" key="10">
    <source>
        <dbReference type="EMBL" id="KZN10093.1"/>
    </source>
</evidence>
<evidence type="ECO:0000256" key="2">
    <source>
        <dbReference type="ARBA" id="ARBA00022741"/>
    </source>
</evidence>
<dbReference type="InterPro" id="IPR000330">
    <property type="entry name" value="SNF2_N"/>
</dbReference>
<name>A0A162B517_DAUCS</name>
<dbReference type="InterPro" id="IPR014001">
    <property type="entry name" value="Helicase_ATP-bd"/>
</dbReference>
<feature type="region of interest" description="Disordered" evidence="7">
    <location>
        <begin position="27"/>
        <end position="86"/>
    </location>
</feature>
<feature type="region of interest" description="Disordered" evidence="7">
    <location>
        <begin position="275"/>
        <end position="300"/>
    </location>
</feature>
<dbReference type="GO" id="GO:0005524">
    <property type="term" value="F:ATP binding"/>
    <property type="evidence" value="ECO:0007669"/>
    <property type="project" value="UniProtKB-KW"/>
</dbReference>
<feature type="compositionally biased region" description="Basic residues" evidence="7">
    <location>
        <begin position="226"/>
        <end position="235"/>
    </location>
</feature>
<feature type="compositionally biased region" description="Acidic residues" evidence="7">
    <location>
        <begin position="198"/>
        <end position="211"/>
    </location>
</feature>
<dbReference type="PANTHER" id="PTHR45821">
    <property type="entry name" value="SNF2 DOMAIN-CONTAINING PROTEIN CLASSY 2-RELATED"/>
    <property type="match status" value="1"/>
</dbReference>
<keyword evidence="5" id="KW-0067">ATP-binding</keyword>
<feature type="compositionally biased region" description="Acidic residues" evidence="7">
    <location>
        <begin position="171"/>
        <end position="182"/>
    </location>
</feature>
<gene>
    <name evidence="10" type="ORF">DCAR_002749</name>
</gene>
<dbReference type="InterPro" id="IPR027417">
    <property type="entry name" value="P-loop_NTPase"/>
</dbReference>
<dbReference type="SUPFAM" id="SSF52540">
    <property type="entry name" value="P-loop containing nucleoside triphosphate hydrolases"/>
    <property type="match status" value="2"/>
</dbReference>
<dbReference type="SMART" id="SM00490">
    <property type="entry name" value="HELICc"/>
    <property type="match status" value="1"/>
</dbReference>